<organism evidence="2 3">
    <name type="scientific">Photobacterium arenosum</name>
    <dbReference type="NCBI Taxonomy" id="2774143"/>
    <lineage>
        <taxon>Bacteria</taxon>
        <taxon>Pseudomonadati</taxon>
        <taxon>Pseudomonadota</taxon>
        <taxon>Gammaproteobacteria</taxon>
        <taxon>Vibrionales</taxon>
        <taxon>Vibrionaceae</taxon>
        <taxon>Photobacterium</taxon>
    </lineage>
</organism>
<feature type="transmembrane region" description="Helical" evidence="1">
    <location>
        <begin position="12"/>
        <end position="30"/>
    </location>
</feature>
<keyword evidence="1" id="KW-0472">Membrane</keyword>
<gene>
    <name evidence="2" type="ORF">IFO68_05285</name>
</gene>
<accession>A0ABR9BHR8</accession>
<name>A0ABR9BHR8_9GAMM</name>
<feature type="transmembrane region" description="Helical" evidence="1">
    <location>
        <begin position="98"/>
        <end position="116"/>
    </location>
</feature>
<dbReference type="RefSeq" id="WP_192014905.1">
    <property type="nucleotide sequence ID" value="NZ_JACYTP010000002.1"/>
</dbReference>
<sequence>MVKILKIMRLWKIYFWLSIYNLIMAIRLTYQDEMTFLSIIDCVFLLFSVIGLQGYVYRIQYFSAQFWRYFSPFFMVWPCLVTLMIIDLEAIEARAMALISFFILTYIPMNVALYRYKSLHPTLSKIQQPDNYQKTQP</sequence>
<feature type="transmembrane region" description="Helical" evidence="1">
    <location>
        <begin position="69"/>
        <end position="86"/>
    </location>
</feature>
<protein>
    <submittedName>
        <fullName evidence="2">Uncharacterized protein</fullName>
    </submittedName>
</protein>
<keyword evidence="1" id="KW-0812">Transmembrane</keyword>
<evidence type="ECO:0000256" key="1">
    <source>
        <dbReference type="SAM" id="Phobius"/>
    </source>
</evidence>
<evidence type="ECO:0000313" key="3">
    <source>
        <dbReference type="Proteomes" id="UP000649768"/>
    </source>
</evidence>
<keyword evidence="1" id="KW-1133">Transmembrane helix</keyword>
<dbReference type="Proteomes" id="UP000649768">
    <property type="component" value="Unassembled WGS sequence"/>
</dbReference>
<proteinExistence type="predicted"/>
<feature type="transmembrane region" description="Helical" evidence="1">
    <location>
        <begin position="36"/>
        <end position="57"/>
    </location>
</feature>
<comment type="caution">
    <text evidence="2">The sequence shown here is derived from an EMBL/GenBank/DDBJ whole genome shotgun (WGS) entry which is preliminary data.</text>
</comment>
<keyword evidence="3" id="KW-1185">Reference proteome</keyword>
<dbReference type="EMBL" id="JACYTP010000002">
    <property type="protein sequence ID" value="MBD8512098.1"/>
    <property type="molecule type" value="Genomic_DNA"/>
</dbReference>
<reference evidence="2 3" key="1">
    <citation type="submission" date="2020-09" db="EMBL/GenBank/DDBJ databases">
        <title>Photobacterium sp. CAU 1568 isolated from sand of Sido Beach.</title>
        <authorList>
            <person name="Kim W."/>
        </authorList>
    </citation>
    <scope>NUCLEOTIDE SEQUENCE [LARGE SCALE GENOMIC DNA]</scope>
    <source>
        <strain evidence="2 3">CAU 1568</strain>
    </source>
</reference>
<evidence type="ECO:0000313" key="2">
    <source>
        <dbReference type="EMBL" id="MBD8512098.1"/>
    </source>
</evidence>